<protein>
    <submittedName>
        <fullName evidence="1">21284_t:CDS:1</fullName>
    </submittedName>
</protein>
<dbReference type="Proteomes" id="UP000789405">
    <property type="component" value="Unassembled WGS sequence"/>
</dbReference>
<name>A0A9N8ZZ22_9GLOM</name>
<keyword evidence="2" id="KW-1185">Reference proteome</keyword>
<sequence>MTTKIQQQTLTSWKYKPPFASPKYLQTTKRWFGSFSSSVNFSGLQKTWKVTNTYWPSLTAATLQQPSIGISTVESKPKSENELQLAAKNYSSNNISKIY</sequence>
<evidence type="ECO:0000313" key="2">
    <source>
        <dbReference type="Proteomes" id="UP000789405"/>
    </source>
</evidence>
<organism evidence="1 2">
    <name type="scientific">Dentiscutata erythropus</name>
    <dbReference type="NCBI Taxonomy" id="1348616"/>
    <lineage>
        <taxon>Eukaryota</taxon>
        <taxon>Fungi</taxon>
        <taxon>Fungi incertae sedis</taxon>
        <taxon>Mucoromycota</taxon>
        <taxon>Glomeromycotina</taxon>
        <taxon>Glomeromycetes</taxon>
        <taxon>Diversisporales</taxon>
        <taxon>Gigasporaceae</taxon>
        <taxon>Dentiscutata</taxon>
    </lineage>
</organism>
<comment type="caution">
    <text evidence="1">The sequence shown here is derived from an EMBL/GenBank/DDBJ whole genome shotgun (WGS) entry which is preliminary data.</text>
</comment>
<evidence type="ECO:0000313" key="1">
    <source>
        <dbReference type="EMBL" id="CAG8513546.1"/>
    </source>
</evidence>
<dbReference type="AlphaFoldDB" id="A0A9N8ZZ22"/>
<dbReference type="EMBL" id="CAJVPY010001245">
    <property type="protein sequence ID" value="CAG8513546.1"/>
    <property type="molecule type" value="Genomic_DNA"/>
</dbReference>
<reference evidence="1" key="1">
    <citation type="submission" date="2021-06" db="EMBL/GenBank/DDBJ databases">
        <authorList>
            <person name="Kallberg Y."/>
            <person name="Tangrot J."/>
            <person name="Rosling A."/>
        </authorList>
    </citation>
    <scope>NUCLEOTIDE SEQUENCE</scope>
    <source>
        <strain evidence="1">MA453B</strain>
    </source>
</reference>
<proteinExistence type="predicted"/>
<gene>
    <name evidence="1" type="ORF">DERYTH_LOCUS3507</name>
</gene>
<accession>A0A9N8ZZ22</accession>